<sequence>MDKTHSPYDLLPDAPSSTRWLLDLADAIPQKLHRALPRQYLTGQPDSGEIHQITNVQWRGPPEAGHASRNDMITRPLEITLAHLINTRDRPQKATLKLPVPGVPYPNTKGAYTYGANEYYAVSHLTQKPGIFFVNSEERPNSPGTRDILWKTPDVLILQGKNNLFIQTLQRNGLAASQPLVLPRPLWGAFARTLENYRNKTGSRIDFRDLPNEPELIKKIQQCLDHNTGENIKFKINQWLKQVANAQNKTPESHRPGWREHFDTLASEYPDLAPELKILQATPHWNIHAARAAEILRERLPEKEFLPPNHMGRLHVETGAERLTRWLALQINQVFDEAASHYQQNNASHTLEIPWFRHDWEAEMKKFFISPAMPKVINEAPTPSATAIKAGLIKNKFDLFRLNAKSTLIDAISDLNRTHHPSAIGFIAAMSPESGNVGVDHWLCAAAKIDPLSNEILKPVAIKNGDGNTSIEFHNWEQFNRLERELGKQHSGVHIGFPDTSRASVLLRIEGRVTASCPPGEITAYLPCHATDMLPLHLAKSGNTPPARQPMAHAGENNARLCNGAEPPARLTGPAKNKLKALSNIGVCLAAPASGTLTALRETGEFILAVITEDNGDNHICQIPRQKINAFKNPMHPSPWVKPGDKVAKGDWIAGPEQAPYRKQAREKNFTGFHSGVNCNALLLPTGIEDTIMVSAHSVASGRYDQPAMETLVLKQKKNPVHLKKIQPGTLVHPGEILAWQIEHEKIIPLVTGPAQGGILEKVSFISDPDNPAQIPVQLEAGGEPAPEKTLLAHIRSEIKNAADRFARLRDSLDPDYITRLREQGIDPLACIEKFTGRQPDGSLVSLSLRELQSANGCETLASLLAGPRHGLTIDKHESYLNENLHYALKRIEHVRELLSHPVSRPIPKHAGEIVFEIKTEKLFQTGSKLNDPQGTKGITVIDPHMPFIRTENGPRPADVSFTVHAVLARGSLEKLNGGTAGKQTVLLYSPISGLTKIHTEVIPAYYHVQKSSTLDNKHVGKPVEKGRDYMGMQRDGNNMSVESQIHAAASLQPMFLQTAEKDFSRDPGIPQQEAGEMDAI</sequence>
<protein>
    <submittedName>
        <fullName evidence="1">Uncharacterized protein</fullName>
    </submittedName>
</protein>
<organism evidence="1 2">
    <name type="scientific">Termitidicoccus mucosus</name>
    <dbReference type="NCBI Taxonomy" id="1184151"/>
    <lineage>
        <taxon>Bacteria</taxon>
        <taxon>Pseudomonadati</taxon>
        <taxon>Verrucomicrobiota</taxon>
        <taxon>Opitutia</taxon>
        <taxon>Opitutales</taxon>
        <taxon>Opitutaceae</taxon>
        <taxon>Termitidicoccus</taxon>
    </lineage>
</organism>
<proteinExistence type="predicted"/>
<evidence type="ECO:0000313" key="1">
    <source>
        <dbReference type="EMBL" id="OAM91665.1"/>
    </source>
</evidence>
<dbReference type="Proteomes" id="UP000078486">
    <property type="component" value="Unassembled WGS sequence"/>
</dbReference>
<keyword evidence="2" id="KW-1185">Reference proteome</keyword>
<reference evidence="1 2" key="1">
    <citation type="submission" date="2016-01" db="EMBL/GenBank/DDBJ databases">
        <title>High potential of lignocellulose degradation of a new Verrucomicrobia species.</title>
        <authorList>
            <person name="Wang Y."/>
            <person name="Shi Y."/>
            <person name="Qiu Z."/>
            <person name="Liu S."/>
            <person name="Yang H."/>
        </authorList>
    </citation>
    <scope>NUCLEOTIDE SEQUENCE [LARGE SCALE GENOMIC DNA]</scope>
    <source>
        <strain evidence="1 2">TSB47</strain>
    </source>
</reference>
<gene>
    <name evidence="1" type="ORF">AW736_02370</name>
</gene>
<dbReference type="RefSeq" id="WP_068768680.1">
    <property type="nucleotide sequence ID" value="NZ_CP109796.1"/>
</dbReference>
<dbReference type="EMBL" id="LRRQ01000018">
    <property type="protein sequence ID" value="OAM91665.1"/>
    <property type="molecule type" value="Genomic_DNA"/>
</dbReference>
<comment type="caution">
    <text evidence="1">The sequence shown here is derived from an EMBL/GenBank/DDBJ whole genome shotgun (WGS) entry which is preliminary data.</text>
</comment>
<accession>A0A178IQH5</accession>
<evidence type="ECO:0000313" key="2">
    <source>
        <dbReference type="Proteomes" id="UP000078486"/>
    </source>
</evidence>
<dbReference type="AlphaFoldDB" id="A0A178IQH5"/>
<name>A0A178IQH5_9BACT</name>